<proteinExistence type="predicted"/>
<organism evidence="2 3">
    <name type="scientific">Metallosphaera yellowstonensis MK1</name>
    <dbReference type="NCBI Taxonomy" id="671065"/>
    <lineage>
        <taxon>Archaea</taxon>
        <taxon>Thermoproteota</taxon>
        <taxon>Thermoprotei</taxon>
        <taxon>Sulfolobales</taxon>
        <taxon>Sulfolobaceae</taxon>
        <taxon>Metallosphaera</taxon>
    </lineage>
</organism>
<dbReference type="HOGENOM" id="CLU_441893_0_0_2"/>
<feature type="transmembrane region" description="Helical" evidence="1">
    <location>
        <begin position="180"/>
        <end position="200"/>
    </location>
</feature>
<dbReference type="Proteomes" id="UP000003980">
    <property type="component" value="Unassembled WGS sequence"/>
</dbReference>
<dbReference type="eggNOG" id="arCOG07278">
    <property type="taxonomic scope" value="Archaea"/>
</dbReference>
<feature type="transmembrane region" description="Helical" evidence="1">
    <location>
        <begin position="117"/>
        <end position="137"/>
    </location>
</feature>
<keyword evidence="1" id="KW-0472">Membrane</keyword>
<dbReference type="AlphaFoldDB" id="H2C9I8"/>
<name>H2C9I8_9CREN</name>
<feature type="transmembrane region" description="Helical" evidence="1">
    <location>
        <begin position="220"/>
        <end position="245"/>
    </location>
</feature>
<evidence type="ECO:0000313" key="2">
    <source>
        <dbReference type="EMBL" id="EHP68814.1"/>
    </source>
</evidence>
<feature type="transmembrane region" description="Helical" evidence="1">
    <location>
        <begin position="15"/>
        <end position="32"/>
    </location>
</feature>
<keyword evidence="1" id="KW-0812">Transmembrane</keyword>
<accession>H2C9I8</accession>
<reference evidence="2 3" key="1">
    <citation type="submission" date="2012-01" db="EMBL/GenBank/DDBJ databases">
        <title>Improved High-Quality Draft sequence of Metallosphaera yellowstonensis MK1.</title>
        <authorList>
            <consortium name="US DOE Joint Genome Institute"/>
            <person name="Lucas S."/>
            <person name="Han J."/>
            <person name="Cheng J.-F."/>
            <person name="Goodwin L."/>
            <person name="Pitluck S."/>
            <person name="Peters L."/>
            <person name="Teshima H."/>
            <person name="Detter J.C."/>
            <person name="Han C."/>
            <person name="Tapia R."/>
            <person name="Land M."/>
            <person name="Hauser L."/>
            <person name="Kyrpides N."/>
            <person name="Kozubal M."/>
            <person name="Macur R.E."/>
            <person name="Jay Z."/>
            <person name="Inskeep W."/>
            <person name="Woyke T."/>
        </authorList>
    </citation>
    <scope>NUCLEOTIDE SEQUENCE [LARGE SCALE GENOMIC DNA]</scope>
    <source>
        <strain evidence="2 3">MK1</strain>
    </source>
</reference>
<dbReference type="OrthoDB" id="43116at2157"/>
<evidence type="ECO:0000256" key="1">
    <source>
        <dbReference type="SAM" id="Phobius"/>
    </source>
</evidence>
<dbReference type="EMBL" id="JH597770">
    <property type="protein sequence ID" value="EHP68814.1"/>
    <property type="molecule type" value="Genomic_DNA"/>
</dbReference>
<feature type="transmembrane region" description="Helical" evidence="1">
    <location>
        <begin position="91"/>
        <end position="110"/>
    </location>
</feature>
<dbReference type="RefSeq" id="WP_009075632.1">
    <property type="nucleotide sequence ID" value="NZ_JH597770.1"/>
</dbReference>
<keyword evidence="1" id="KW-1133">Transmembrane helix</keyword>
<feature type="transmembrane region" description="Helical" evidence="1">
    <location>
        <begin position="44"/>
        <end position="71"/>
    </location>
</feature>
<dbReference type="STRING" id="671065.MetMK1DRAFT_00032600"/>
<evidence type="ECO:0000313" key="3">
    <source>
        <dbReference type="Proteomes" id="UP000003980"/>
    </source>
</evidence>
<protein>
    <submittedName>
        <fullName evidence="2">Uncharacterized protein</fullName>
    </submittedName>
</protein>
<gene>
    <name evidence="2" type="ORF">MetMK1DRAFT_00032600</name>
</gene>
<sequence length="626" mass="69008">MWRYLGLSTVTFNDVVERIGITILNSLLYYTVSSQLHISQFLLFGEVIVIVISALLPFIAAPALILIYVVTDNFAEILSGSPGSYLPLTNVVDATIMIIFLFIVPIVTQIRMLSMQGFLTSASVLGVLFSPILLTSGLSERGRGVRANIYSSLPALYVPFLYIANSILGGNSPILSLVRGWMLLLGVVLLILASVLFSLNNPASLTGVIPAYLGAWLTTGLSPLSLLIVGSAVIGGLINGVPLLISELRTVSETKSGIMKEKNEAISEVEGKLILVNNIRGGASDLPVELINAVSEAESLLKASLAEVTACKDQRCLVKALEKFRSNVDQVDKLINDAVFNVVIDYNSVVANLRKYGINAEEIPTPPRIRLTEQDVNTIVKIINTIDRSVYLTANTVNNVLDGIEKVIGGKYNRFYLTDYKSLNSVTKVFSDESIRKASEECLSMEADLLRELRMKGFEDKRVDLVRKLNKTMIETFSLDKLRETVNLSNQVKSLLNEYFSALETKKEELAKMGLPEVREYIKVMDDLSFTTSSNLPTCEVVKRVYSLIRVINDVDEMVADVDSVLSLFQLLDGLKDVIAVKLEEEKCVSLYDLGIDPKYVRYVTSWLSSRGLPTVAEQDKICKGT</sequence>
<keyword evidence="3" id="KW-1185">Reference proteome</keyword>